<protein>
    <submittedName>
        <fullName evidence="2 3">Uncharacterized protein</fullName>
    </submittedName>
</protein>
<feature type="region of interest" description="Disordered" evidence="1">
    <location>
        <begin position="60"/>
        <end position="165"/>
    </location>
</feature>
<evidence type="ECO:0000313" key="3">
    <source>
        <dbReference type="EnsemblPlants" id="KQJ96215"/>
    </source>
</evidence>
<evidence type="ECO:0000313" key="2">
    <source>
        <dbReference type="EMBL" id="KQJ96215.1"/>
    </source>
</evidence>
<reference evidence="2 3" key="1">
    <citation type="journal article" date="2010" name="Nature">
        <title>Genome sequencing and analysis of the model grass Brachypodium distachyon.</title>
        <authorList>
            <consortium name="International Brachypodium Initiative"/>
        </authorList>
    </citation>
    <scope>NUCLEOTIDE SEQUENCE [LARGE SCALE GENOMIC DNA]</scope>
    <source>
        <strain evidence="2 3">Bd21</strain>
    </source>
</reference>
<feature type="compositionally biased region" description="Basic and acidic residues" evidence="1">
    <location>
        <begin position="133"/>
        <end position="152"/>
    </location>
</feature>
<name>A0A0Q3F8T9_BRADI</name>
<dbReference type="InParanoid" id="A0A0Q3F8T9"/>
<dbReference type="EnsemblPlants" id="KQJ96215">
    <property type="protein sequence ID" value="KQJ96215"/>
    <property type="gene ID" value="BRADI_3g21575v3"/>
</dbReference>
<reference evidence="3" key="3">
    <citation type="submission" date="2018-08" db="UniProtKB">
        <authorList>
            <consortium name="EnsemblPlants"/>
        </authorList>
    </citation>
    <scope>IDENTIFICATION</scope>
    <source>
        <strain evidence="3">cv. Bd21</strain>
    </source>
</reference>
<dbReference type="EMBL" id="CM000882">
    <property type="protein sequence ID" value="KQJ96215.1"/>
    <property type="molecule type" value="Genomic_DNA"/>
</dbReference>
<dbReference type="Gramene" id="KQJ96215">
    <property type="protein sequence ID" value="KQJ96215"/>
    <property type="gene ID" value="BRADI_3g21575v3"/>
</dbReference>
<reference evidence="2" key="2">
    <citation type="submission" date="2017-06" db="EMBL/GenBank/DDBJ databases">
        <title>WGS assembly of Brachypodium distachyon.</title>
        <authorList>
            <consortium name="The International Brachypodium Initiative"/>
            <person name="Lucas S."/>
            <person name="Harmon-Smith M."/>
            <person name="Lail K."/>
            <person name="Tice H."/>
            <person name="Grimwood J."/>
            <person name="Bruce D."/>
            <person name="Barry K."/>
            <person name="Shu S."/>
            <person name="Lindquist E."/>
            <person name="Wang M."/>
            <person name="Pitluck S."/>
            <person name="Vogel J.P."/>
            <person name="Garvin D.F."/>
            <person name="Mockler T.C."/>
            <person name="Schmutz J."/>
            <person name="Rokhsar D."/>
            <person name="Bevan M.W."/>
        </authorList>
    </citation>
    <scope>NUCLEOTIDE SEQUENCE</scope>
    <source>
        <strain evidence="2">Bd21</strain>
    </source>
</reference>
<organism evidence="2">
    <name type="scientific">Brachypodium distachyon</name>
    <name type="common">Purple false brome</name>
    <name type="synonym">Trachynia distachya</name>
    <dbReference type="NCBI Taxonomy" id="15368"/>
    <lineage>
        <taxon>Eukaryota</taxon>
        <taxon>Viridiplantae</taxon>
        <taxon>Streptophyta</taxon>
        <taxon>Embryophyta</taxon>
        <taxon>Tracheophyta</taxon>
        <taxon>Spermatophyta</taxon>
        <taxon>Magnoliopsida</taxon>
        <taxon>Liliopsida</taxon>
        <taxon>Poales</taxon>
        <taxon>Poaceae</taxon>
        <taxon>BOP clade</taxon>
        <taxon>Pooideae</taxon>
        <taxon>Stipodae</taxon>
        <taxon>Brachypodieae</taxon>
        <taxon>Brachypodium</taxon>
    </lineage>
</organism>
<accession>A0A0Q3F8T9</accession>
<gene>
    <name evidence="2" type="ORF">BRADI_3g21575v3</name>
</gene>
<dbReference type="Proteomes" id="UP000008810">
    <property type="component" value="Chromosome 3"/>
</dbReference>
<keyword evidence="4" id="KW-1185">Reference proteome</keyword>
<proteinExistence type="predicted"/>
<sequence>MRIPMLTQVAIQIPPKPENDPAQMNHELTKLQQRGQRQIIWVAAGNVDGDVLLVVGDELLDESTGGGDGSGRGAGPGEERRRRSSGRPAGAADLGRRVRGSRRQGGASLVAEEAGRPPERSWGGGGAAAAAGRDGEQQRLARVGRGEEEARGSGDSAVAFGPSAA</sequence>
<evidence type="ECO:0000313" key="4">
    <source>
        <dbReference type="Proteomes" id="UP000008810"/>
    </source>
</evidence>
<feature type="compositionally biased region" description="Gly residues" evidence="1">
    <location>
        <begin position="64"/>
        <end position="76"/>
    </location>
</feature>
<evidence type="ECO:0000256" key="1">
    <source>
        <dbReference type="SAM" id="MobiDB-lite"/>
    </source>
</evidence>
<dbReference type="AlphaFoldDB" id="A0A0Q3F8T9"/>